<proteinExistence type="predicted"/>
<protein>
    <submittedName>
        <fullName evidence="2">Uncharacterized protein</fullName>
    </submittedName>
</protein>
<dbReference type="RefSeq" id="WP_388007139.1">
    <property type="nucleotide sequence ID" value="NZ_JBHUEE010000006.1"/>
</dbReference>
<evidence type="ECO:0000313" key="3">
    <source>
        <dbReference type="Proteomes" id="UP001597277"/>
    </source>
</evidence>
<keyword evidence="1" id="KW-0812">Transmembrane</keyword>
<feature type="transmembrane region" description="Helical" evidence="1">
    <location>
        <begin position="28"/>
        <end position="47"/>
    </location>
</feature>
<accession>A0ABW4L5Y5</accession>
<gene>
    <name evidence="2" type="ORF">ACFSE6_12085</name>
</gene>
<keyword evidence="1" id="KW-1133">Transmembrane helix</keyword>
<reference evidence="3" key="1">
    <citation type="journal article" date="2019" name="Int. J. Syst. Evol. Microbiol.">
        <title>The Global Catalogue of Microorganisms (GCM) 10K type strain sequencing project: providing services to taxonomists for standard genome sequencing and annotation.</title>
        <authorList>
            <consortium name="The Broad Institute Genomics Platform"/>
            <consortium name="The Broad Institute Genome Sequencing Center for Infectious Disease"/>
            <person name="Wu L."/>
            <person name="Ma J."/>
        </authorList>
    </citation>
    <scope>NUCLEOTIDE SEQUENCE [LARGE SCALE GENOMIC DNA]</scope>
    <source>
        <strain evidence="3">JCM 17130</strain>
    </source>
</reference>
<organism evidence="2 3">
    <name type="scientific">Georgenia deserti</name>
    <dbReference type="NCBI Taxonomy" id="2093781"/>
    <lineage>
        <taxon>Bacteria</taxon>
        <taxon>Bacillati</taxon>
        <taxon>Actinomycetota</taxon>
        <taxon>Actinomycetes</taxon>
        <taxon>Micrococcales</taxon>
        <taxon>Bogoriellaceae</taxon>
        <taxon>Georgenia</taxon>
    </lineage>
</organism>
<comment type="caution">
    <text evidence="2">The sequence shown here is derived from an EMBL/GenBank/DDBJ whole genome shotgun (WGS) entry which is preliminary data.</text>
</comment>
<dbReference type="EMBL" id="JBHUEE010000006">
    <property type="protein sequence ID" value="MFD1718577.1"/>
    <property type="molecule type" value="Genomic_DNA"/>
</dbReference>
<dbReference type="Proteomes" id="UP001597277">
    <property type="component" value="Unassembled WGS sequence"/>
</dbReference>
<name>A0ABW4L5Y5_9MICO</name>
<keyword evidence="1" id="KW-0472">Membrane</keyword>
<evidence type="ECO:0000313" key="2">
    <source>
        <dbReference type="EMBL" id="MFD1718577.1"/>
    </source>
</evidence>
<sequence>MSEDEITELDADELDAFPLGVGLSSTDYGVLVGLGLLAPVALLVWGWL</sequence>
<keyword evidence="3" id="KW-1185">Reference proteome</keyword>
<evidence type="ECO:0000256" key="1">
    <source>
        <dbReference type="SAM" id="Phobius"/>
    </source>
</evidence>